<proteinExistence type="predicted"/>
<evidence type="ECO:0000313" key="4">
    <source>
        <dbReference type="EMBL" id="MDI5971397.1"/>
    </source>
</evidence>
<evidence type="ECO:0000256" key="1">
    <source>
        <dbReference type="SAM" id="MobiDB-lite"/>
    </source>
</evidence>
<accession>A0AA90K9X9</accession>
<sequence>MAEREAGAGQPAAATGAGQPTRWLTDDEQAAWRAYQAASQLLSDHLDRQLQRDSGLPHAYYMLLVWLSEAPERAMRMTDLAERAKITRSRLSHAITRLENDGWVRRAECPTDRRGQLAVLTDSGFAALEAAAPGHVRAVRTAVFDRLDPEAVAALTAVMRTVAEGLSPAGSSDLPWRR</sequence>
<protein>
    <submittedName>
        <fullName evidence="4">MarR family transcriptional regulator</fullName>
    </submittedName>
</protein>
<dbReference type="SMART" id="SM00347">
    <property type="entry name" value="HTH_MARR"/>
    <property type="match status" value="1"/>
</dbReference>
<dbReference type="PRINTS" id="PR00598">
    <property type="entry name" value="HTHMARR"/>
</dbReference>
<dbReference type="PANTHER" id="PTHR33164:SF99">
    <property type="entry name" value="MARR FAMILY REGULATORY PROTEIN"/>
    <property type="match status" value="1"/>
</dbReference>
<feature type="region of interest" description="Disordered" evidence="1">
    <location>
        <begin position="1"/>
        <end position="22"/>
    </location>
</feature>
<dbReference type="Pfam" id="PF12802">
    <property type="entry name" value="MarR_2"/>
    <property type="match status" value="1"/>
</dbReference>
<dbReference type="RefSeq" id="WP_271316569.1">
    <property type="nucleotide sequence ID" value="NZ_JAAGKO020000074.1"/>
</dbReference>
<comment type="caution">
    <text evidence="4">The sequence shown here is derived from an EMBL/GenBank/DDBJ whole genome shotgun (WGS) entry which is preliminary data.</text>
</comment>
<feature type="compositionally biased region" description="Low complexity" evidence="1">
    <location>
        <begin position="7"/>
        <end position="22"/>
    </location>
</feature>
<evidence type="ECO:0000313" key="5">
    <source>
        <dbReference type="Proteomes" id="UP001156398"/>
    </source>
</evidence>
<dbReference type="PANTHER" id="PTHR33164">
    <property type="entry name" value="TRANSCRIPTIONAL REGULATOR, MARR FAMILY"/>
    <property type="match status" value="1"/>
</dbReference>
<dbReference type="EMBL" id="JABXJJ020000022">
    <property type="protein sequence ID" value="MDI5971397.1"/>
    <property type="molecule type" value="Genomic_DNA"/>
</dbReference>
<evidence type="ECO:0000259" key="2">
    <source>
        <dbReference type="PROSITE" id="PS50995"/>
    </source>
</evidence>
<feature type="domain" description="HTH marR-type" evidence="2">
    <location>
        <begin position="28"/>
        <end position="164"/>
    </location>
</feature>
<name>A0AA90K9X9_9ACTN</name>
<evidence type="ECO:0000313" key="3">
    <source>
        <dbReference type="EMBL" id="MDI5967130.1"/>
    </source>
</evidence>
<dbReference type="GO" id="GO:0006950">
    <property type="term" value="P:response to stress"/>
    <property type="evidence" value="ECO:0007669"/>
    <property type="project" value="TreeGrafter"/>
</dbReference>
<dbReference type="InterPro" id="IPR000835">
    <property type="entry name" value="HTH_MarR-typ"/>
</dbReference>
<organism evidence="4">
    <name type="scientific">Streptantibioticus silvisoli</name>
    <dbReference type="NCBI Taxonomy" id="2705255"/>
    <lineage>
        <taxon>Bacteria</taxon>
        <taxon>Bacillati</taxon>
        <taxon>Actinomycetota</taxon>
        <taxon>Actinomycetes</taxon>
        <taxon>Kitasatosporales</taxon>
        <taxon>Streptomycetaceae</taxon>
        <taxon>Streptantibioticus</taxon>
    </lineage>
</organism>
<dbReference type="Gene3D" id="1.10.10.10">
    <property type="entry name" value="Winged helix-like DNA-binding domain superfamily/Winged helix DNA-binding domain"/>
    <property type="match status" value="1"/>
</dbReference>
<dbReference type="GO" id="GO:0003700">
    <property type="term" value="F:DNA-binding transcription factor activity"/>
    <property type="evidence" value="ECO:0007669"/>
    <property type="project" value="InterPro"/>
</dbReference>
<dbReference type="SUPFAM" id="SSF46785">
    <property type="entry name" value="Winged helix' DNA-binding domain"/>
    <property type="match status" value="1"/>
</dbReference>
<gene>
    <name evidence="3" type="ORF">POF43_031135</name>
    <name evidence="4" type="ORF">POF50_018990</name>
</gene>
<dbReference type="InterPro" id="IPR036390">
    <property type="entry name" value="WH_DNA-bd_sf"/>
</dbReference>
<dbReference type="EMBL" id="JAAGKO020000074">
    <property type="protein sequence ID" value="MDI5967130.1"/>
    <property type="molecule type" value="Genomic_DNA"/>
</dbReference>
<dbReference type="PROSITE" id="PS50995">
    <property type="entry name" value="HTH_MARR_2"/>
    <property type="match status" value="1"/>
</dbReference>
<dbReference type="AlphaFoldDB" id="A0AA90K9X9"/>
<keyword evidence="5" id="KW-1185">Reference proteome</keyword>
<dbReference type="InterPro" id="IPR039422">
    <property type="entry name" value="MarR/SlyA-like"/>
</dbReference>
<dbReference type="InterPro" id="IPR036388">
    <property type="entry name" value="WH-like_DNA-bd_sf"/>
</dbReference>
<reference evidence="4 5" key="1">
    <citation type="submission" date="2023-05" db="EMBL/GenBank/DDBJ databases">
        <title>Streptantibioticus silvisoli sp. nov., acidotolerant actinomycetes 1 from pine litter.</title>
        <authorList>
            <person name="Swiecimska M."/>
            <person name="Golinska P."/>
            <person name="Sangal V."/>
            <person name="Wachnowicz B."/>
            <person name="Goodfellow M."/>
        </authorList>
    </citation>
    <scope>NUCLEOTIDE SEQUENCE</scope>
    <source>
        <strain evidence="4">SL13</strain>
        <strain evidence="3 5">SL54</strain>
    </source>
</reference>
<dbReference type="Proteomes" id="UP001156398">
    <property type="component" value="Unassembled WGS sequence"/>
</dbReference>